<reference evidence="1 2" key="1">
    <citation type="submission" date="2015-01" db="EMBL/GenBank/DDBJ databases">
        <title>Vibrio sp. C94 JCM 19241 whole genome shotgun sequence.</title>
        <authorList>
            <person name="Sawabe T."/>
            <person name="Meirelles P."/>
            <person name="Feng G."/>
            <person name="Sayaka M."/>
            <person name="Hattori M."/>
            <person name="Ohkuma M."/>
        </authorList>
    </citation>
    <scope>NUCLEOTIDE SEQUENCE [LARGE SCALE GENOMIC DNA]</scope>
    <source>
        <strain evidence="2">JCM 19241</strain>
    </source>
</reference>
<dbReference type="EMBL" id="BBSC01000003">
    <property type="protein sequence ID" value="GAM75066.1"/>
    <property type="molecule type" value="Genomic_DNA"/>
</dbReference>
<dbReference type="STRING" id="1481914.JCM19241_1409"/>
<accession>A0A0B8Q8Y5</accession>
<evidence type="ECO:0000313" key="1">
    <source>
        <dbReference type="EMBL" id="GAM75066.1"/>
    </source>
</evidence>
<dbReference type="AlphaFoldDB" id="A0A0B8Q8Y5"/>
<evidence type="ECO:0000313" key="2">
    <source>
        <dbReference type="Proteomes" id="UP000031666"/>
    </source>
</evidence>
<reference evidence="1 2" key="2">
    <citation type="submission" date="2015-01" db="EMBL/GenBank/DDBJ databases">
        <authorList>
            <consortium name="NBRP consortium"/>
            <person name="Sawabe T."/>
            <person name="Meirelles P."/>
            <person name="Feng G."/>
            <person name="Sayaka M."/>
            <person name="Hattori M."/>
            <person name="Ohkuma M."/>
        </authorList>
    </citation>
    <scope>NUCLEOTIDE SEQUENCE [LARGE SCALE GENOMIC DNA]</scope>
    <source>
        <strain evidence="2">JCM 19241</strain>
    </source>
</reference>
<sequence length="114" mass="13362">MIENRANQLEQKSVQKLEEVSYPKAMELKAQITLMESKMEYYRDIAVMNHQDYCDLGGDAMLLSLQESANDPDLLQDMQQRKELRDNNLEKIQSLASTVREHRQRLNGSKYQQL</sequence>
<gene>
    <name evidence="1" type="ORF">JCM19241_1409</name>
</gene>
<protein>
    <submittedName>
        <fullName evidence="1">Uncharacterized protein</fullName>
    </submittedName>
</protein>
<comment type="caution">
    <text evidence="1">The sequence shown here is derived from an EMBL/GenBank/DDBJ whole genome shotgun (WGS) entry which is preliminary data.</text>
</comment>
<organism evidence="1 2">
    <name type="scientific">Vibrio ishigakensis</name>
    <dbReference type="NCBI Taxonomy" id="1481914"/>
    <lineage>
        <taxon>Bacteria</taxon>
        <taxon>Pseudomonadati</taxon>
        <taxon>Pseudomonadota</taxon>
        <taxon>Gammaproteobacteria</taxon>
        <taxon>Vibrionales</taxon>
        <taxon>Vibrionaceae</taxon>
        <taxon>Vibrio</taxon>
    </lineage>
</organism>
<name>A0A0B8Q8Y5_9VIBR</name>
<proteinExistence type="predicted"/>
<dbReference type="Proteomes" id="UP000031666">
    <property type="component" value="Unassembled WGS sequence"/>
</dbReference>